<dbReference type="InterPro" id="IPR023214">
    <property type="entry name" value="HAD_sf"/>
</dbReference>
<sequence>MGLGRWPAIVENGAGLLGAGEETASQSSRYPDLLDRIAVLPPGFRGFRAMSDHEVAILTGLTFEAARKARTRDFSEPGIWHGTEAELGRFLRAARTAGLQAQRGGRFLTLSFGGNKADRLRDLAQHYSAGLTAALGDAPNDAAMLQAADVGYIVSNPHGPDLPPLPREAEGRIRRTKLAGPAGWNAAILGLLQDLNLTREEASDG</sequence>
<organism evidence="1 2">
    <name type="scientific">Leisingera methylohalidivorans DSM 14336</name>
    <dbReference type="NCBI Taxonomy" id="999552"/>
    <lineage>
        <taxon>Bacteria</taxon>
        <taxon>Pseudomonadati</taxon>
        <taxon>Pseudomonadota</taxon>
        <taxon>Alphaproteobacteria</taxon>
        <taxon>Rhodobacterales</taxon>
        <taxon>Roseobacteraceae</taxon>
        <taxon>Leisingera</taxon>
    </lineage>
</organism>
<dbReference type="AlphaFoldDB" id="V9VX89"/>
<geneLocation type="plasmid" evidence="2">
    <name>1</name>
</geneLocation>
<dbReference type="KEGG" id="lmd:METH_21290"/>
<gene>
    <name evidence="1" type="ORF">METH_21290</name>
</gene>
<dbReference type="SUPFAM" id="SSF56784">
    <property type="entry name" value="HAD-like"/>
    <property type="match status" value="1"/>
</dbReference>
<dbReference type="Gene3D" id="3.30.980.20">
    <property type="entry name" value="Putative mannosyl-3-phosphoglycerate phosphatase, domain 2"/>
    <property type="match status" value="1"/>
</dbReference>
<keyword evidence="2" id="KW-1185">Reference proteome</keyword>
<name>V9VX89_9RHOB</name>
<evidence type="ECO:0000313" key="1">
    <source>
        <dbReference type="EMBL" id="AHD03361.1"/>
    </source>
</evidence>
<dbReference type="Gene3D" id="3.40.50.1000">
    <property type="entry name" value="HAD superfamily/HAD-like"/>
    <property type="match status" value="1"/>
</dbReference>
<dbReference type="HOGENOM" id="CLU_063016_0_0_5"/>
<dbReference type="EMBL" id="CP006774">
    <property type="protein sequence ID" value="AHD03361.1"/>
    <property type="molecule type" value="Genomic_DNA"/>
</dbReference>
<protein>
    <recommendedName>
        <fullName evidence="3">Mannosyl-3-phosphoglycerate phosphatase</fullName>
    </recommendedName>
</protein>
<dbReference type="PATRIC" id="fig|999552.6.peg.4212"/>
<reference evidence="1 2" key="1">
    <citation type="submission" date="2013-09" db="EMBL/GenBank/DDBJ databases">
        <authorList>
            <consortium name="DOE Joint Genome Institute"/>
            <person name="Klenk H.-P."/>
            <person name="Huntemann M."/>
            <person name="Han J."/>
            <person name="Chen A."/>
            <person name="Kyrpides N."/>
            <person name="Mavromatis K."/>
            <person name="Markowitz V."/>
            <person name="Palaniappan K."/>
            <person name="Ivanova N."/>
            <person name="Schaumberg A."/>
            <person name="Pati A."/>
            <person name="Liolios K."/>
            <person name="Nordberg H.P."/>
            <person name="Cantor M.N."/>
            <person name="Hua S.X."/>
            <person name="Woyke T."/>
        </authorList>
    </citation>
    <scope>NUCLEOTIDE SEQUENCE [LARGE SCALE GENOMIC DNA]</scope>
    <source>
        <strain evidence="1 2">DSM 14336</strain>
        <plasmid evidence="2">1</plasmid>
    </source>
</reference>
<evidence type="ECO:0000313" key="2">
    <source>
        <dbReference type="Proteomes" id="UP000018780"/>
    </source>
</evidence>
<proteinExistence type="predicted"/>
<accession>V9VX89</accession>
<dbReference type="Pfam" id="PF08282">
    <property type="entry name" value="Hydrolase_3"/>
    <property type="match status" value="1"/>
</dbReference>
<keyword evidence="1" id="KW-0614">Plasmid</keyword>
<dbReference type="Proteomes" id="UP000018780">
    <property type="component" value="Plasmid unnamed"/>
</dbReference>
<dbReference type="InterPro" id="IPR036412">
    <property type="entry name" value="HAD-like_sf"/>
</dbReference>
<evidence type="ECO:0008006" key="3">
    <source>
        <dbReference type="Google" id="ProtNLM"/>
    </source>
</evidence>